<dbReference type="EMBL" id="RBZW01000012">
    <property type="protein sequence ID" value="THE66075.1"/>
    <property type="molecule type" value="Genomic_DNA"/>
</dbReference>
<protein>
    <recommendedName>
        <fullName evidence="3">Small CPxCG-related zinc finger protein</fullName>
    </recommendedName>
</protein>
<gene>
    <name evidence="1" type="ORF">D8Y22_03890</name>
</gene>
<evidence type="ECO:0000313" key="1">
    <source>
        <dbReference type="EMBL" id="THE66075.1"/>
    </source>
</evidence>
<accession>A0A4S3TRU9</accession>
<dbReference type="RefSeq" id="WP_141463413.1">
    <property type="nucleotide sequence ID" value="NZ_RBZW01000012.1"/>
</dbReference>
<name>A0A4S3TRU9_9EURY</name>
<dbReference type="OrthoDB" id="165303at2157"/>
<organism evidence="1 2">
    <name type="scientific">Salinadaptatus halalkaliphilus</name>
    <dbReference type="NCBI Taxonomy" id="2419781"/>
    <lineage>
        <taxon>Archaea</taxon>
        <taxon>Methanobacteriati</taxon>
        <taxon>Methanobacteriota</taxon>
        <taxon>Stenosarchaea group</taxon>
        <taxon>Halobacteria</taxon>
        <taxon>Halobacteriales</taxon>
        <taxon>Natrialbaceae</taxon>
        <taxon>Salinadaptatus</taxon>
    </lineage>
</organism>
<dbReference type="AlphaFoldDB" id="A0A4S3TRU9"/>
<dbReference type="Proteomes" id="UP000318864">
    <property type="component" value="Unassembled WGS sequence"/>
</dbReference>
<reference evidence="1 2" key="1">
    <citation type="submission" date="2018-10" db="EMBL/GenBank/DDBJ databases">
        <title>Natronolimnobius sp. XQ-INN 246 isolated from Inner Mongolia Autonomous Region of China.</title>
        <authorList>
            <person name="Xue Q."/>
        </authorList>
    </citation>
    <scope>NUCLEOTIDE SEQUENCE [LARGE SCALE GENOMIC DNA]</scope>
    <source>
        <strain evidence="1 2">XQ-INN 246</strain>
    </source>
</reference>
<evidence type="ECO:0008006" key="3">
    <source>
        <dbReference type="Google" id="ProtNLM"/>
    </source>
</evidence>
<dbReference type="NCBIfam" id="NF041911">
    <property type="entry name" value="HVO_0649"/>
    <property type="match status" value="1"/>
</dbReference>
<proteinExistence type="predicted"/>
<evidence type="ECO:0000313" key="2">
    <source>
        <dbReference type="Proteomes" id="UP000318864"/>
    </source>
</evidence>
<dbReference type="InterPro" id="IPR049696">
    <property type="entry name" value="HVO_0649-like"/>
</dbReference>
<comment type="caution">
    <text evidence="1">The sequence shown here is derived from an EMBL/GenBank/DDBJ whole genome shotgun (WGS) entry which is preliminary data.</text>
</comment>
<keyword evidence="2" id="KW-1185">Reference proteome</keyword>
<sequence>MSVYRSPFERLRQKFDDADLECRSCGYLDLEGGWRVTTSGSRVQYQFACPSCGAVETREVRLAP</sequence>